<gene>
    <name evidence="2" type="ORF">I1A42_12590</name>
</gene>
<evidence type="ECO:0000256" key="1">
    <source>
        <dbReference type="SAM" id="Phobius"/>
    </source>
</evidence>
<sequence length="192" mass="20955">MRRLLGFTLIESIIAMVLIGFAMLTLTSFLYPKVQRSAIPHYQIRAANLEQSLMNRILARSFDENSDNSGSDYRCGENDLTGSATTCTTTANLGSDSGETVADYDDVDDYIGCWWSDNASDCGTTPVSGQLSTLLDLSNSQLYAHFTVKIAVSYIDSSGSTTTAITELKRISLSIDTGQYGQYSVIAFRGNY</sequence>
<keyword evidence="1" id="KW-0812">Transmembrane</keyword>
<evidence type="ECO:0000313" key="3">
    <source>
        <dbReference type="Proteomes" id="UP000597206"/>
    </source>
</evidence>
<keyword evidence="3" id="KW-1185">Reference proteome</keyword>
<reference evidence="2 3" key="1">
    <citation type="submission" date="2020-11" db="EMBL/GenBank/DDBJ databases">
        <title>Vibrio nitrifigilis sp. nov., a marine nitrogen-fixing bacterium isolated from the lagoon sediment of an islet inside an atoll.</title>
        <authorList>
            <person name="Wang L.-T."/>
            <person name="Shieh W.Y."/>
        </authorList>
    </citation>
    <scope>NUCLEOTIDE SEQUENCE [LARGE SCALE GENOMIC DNA]</scope>
    <source>
        <strain evidence="2 3">NFV-1</strain>
    </source>
</reference>
<dbReference type="Proteomes" id="UP000597206">
    <property type="component" value="Unassembled WGS sequence"/>
</dbReference>
<protein>
    <submittedName>
        <fullName evidence="2">MSHA biogenesis protein MshD</fullName>
    </submittedName>
</protein>
<dbReference type="RefSeq" id="WP_196123649.1">
    <property type="nucleotide sequence ID" value="NZ_JADPMR010000001.1"/>
</dbReference>
<accession>A0ABS0GGM8</accession>
<keyword evidence="1" id="KW-0472">Membrane</keyword>
<keyword evidence="1" id="KW-1133">Transmembrane helix</keyword>
<proteinExistence type="predicted"/>
<feature type="transmembrane region" description="Helical" evidence="1">
    <location>
        <begin position="12"/>
        <end position="31"/>
    </location>
</feature>
<evidence type="ECO:0000313" key="2">
    <source>
        <dbReference type="EMBL" id="MBF9001358.1"/>
    </source>
</evidence>
<dbReference type="EMBL" id="JADPMR010000001">
    <property type="protein sequence ID" value="MBF9001358.1"/>
    <property type="molecule type" value="Genomic_DNA"/>
</dbReference>
<comment type="caution">
    <text evidence="2">The sequence shown here is derived from an EMBL/GenBank/DDBJ whole genome shotgun (WGS) entry which is preliminary data.</text>
</comment>
<organism evidence="2 3">
    <name type="scientific">Vibrio nitrifigilis</name>
    <dbReference type="NCBI Taxonomy" id="2789781"/>
    <lineage>
        <taxon>Bacteria</taxon>
        <taxon>Pseudomonadati</taxon>
        <taxon>Pseudomonadota</taxon>
        <taxon>Gammaproteobacteria</taxon>
        <taxon>Vibrionales</taxon>
        <taxon>Vibrionaceae</taxon>
        <taxon>Vibrio</taxon>
    </lineage>
</organism>
<name>A0ABS0GGM8_9VIBR</name>